<dbReference type="NCBIfam" id="NF009814">
    <property type="entry name" value="PRK13299.1"/>
    <property type="match status" value="1"/>
</dbReference>
<dbReference type="GO" id="GO:0004810">
    <property type="term" value="F:CCA tRNA nucleotidyltransferase activity"/>
    <property type="evidence" value="ECO:0007669"/>
    <property type="project" value="UniProtKB-UniRule"/>
</dbReference>
<evidence type="ECO:0000256" key="8">
    <source>
        <dbReference type="ARBA" id="ARBA00022840"/>
    </source>
</evidence>
<dbReference type="PANTHER" id="PTHR46173">
    <property type="entry name" value="CCA TRNA NUCLEOTIDYLTRANSFERASE 1, MITOCHONDRIAL"/>
    <property type="match status" value="1"/>
</dbReference>
<accession>A0A0X8F9U3</accession>
<dbReference type="PANTHER" id="PTHR46173:SF1">
    <property type="entry name" value="CCA TRNA NUCLEOTIDYLTRANSFERASE 1, MITOCHONDRIAL"/>
    <property type="match status" value="1"/>
</dbReference>
<reference evidence="17" key="2">
    <citation type="submission" date="2016-01" db="EMBL/GenBank/DDBJ databases">
        <title>Six Aerococcus type strain genome sequencing and assembly using PacBio and Illumina Hiseq.</title>
        <authorList>
            <person name="Carkaci D."/>
            <person name="Dargis R."/>
            <person name="Nielsen X.C."/>
            <person name="Skovgaard O."/>
            <person name="Fuursted K."/>
            <person name="Christensen J.J."/>
        </authorList>
    </citation>
    <scope>NUCLEOTIDE SEQUENCE [LARGE SCALE GENOMIC DNA]</scope>
    <source>
        <strain evidence="17">CCUG43001</strain>
    </source>
</reference>
<keyword evidence="4 11" id="KW-0548">Nucleotidyltransferase</keyword>
<comment type="function">
    <text evidence="11">Catalyzes the addition and repair of the essential 3'-terminal CCA sequence in tRNAs without using a nucleic acid template. Adds these three nucleotides in the order of C, C, and A to the tRNA nucleotide-73, using CTP and ATP as substrates and producing inorganic pyrophosphate. tRNA 3'-terminal CCA addition is required both for tRNA processing and repair. Also involved in tRNA surveillance by mediating tandem CCA addition to generate a CCACCA at the 3' terminus of unstable tRNAs. While stable tRNAs receive only 3'-terminal CCA, unstable tRNAs are marked with CCACCA and rapidly degraded.</text>
</comment>
<feature type="domain" description="Poly A polymerase head" evidence="12">
    <location>
        <begin position="24"/>
        <end position="143"/>
    </location>
</feature>
<feature type="binding site" evidence="11">
    <location>
        <position position="162"/>
    </location>
    <ligand>
        <name>ATP</name>
        <dbReference type="ChEBI" id="CHEBI:30616"/>
    </ligand>
</feature>
<dbReference type="AlphaFoldDB" id="A0A0X8F9U3"/>
<evidence type="ECO:0000256" key="5">
    <source>
        <dbReference type="ARBA" id="ARBA00022723"/>
    </source>
</evidence>
<dbReference type="EMBL" id="CP014160">
    <property type="protein sequence ID" value="AMB93440.1"/>
    <property type="molecule type" value="Genomic_DNA"/>
</dbReference>
<dbReference type="InterPro" id="IPR032828">
    <property type="entry name" value="PolyA_RNA-bd"/>
</dbReference>
<dbReference type="InterPro" id="IPR050264">
    <property type="entry name" value="Bact_CCA-adding_enz_type3_sf"/>
</dbReference>
<keyword evidence="6 11" id="KW-0547">Nucleotide-binding</keyword>
<dbReference type="GeneID" id="92902671"/>
<feature type="domain" description="tRNA nucleotidyltransferase/poly(A) polymerase RNA and SrmB- binding" evidence="13">
    <location>
        <begin position="171"/>
        <end position="230"/>
    </location>
</feature>
<evidence type="ECO:0000256" key="6">
    <source>
        <dbReference type="ARBA" id="ARBA00022741"/>
    </source>
</evidence>
<evidence type="ECO:0000256" key="11">
    <source>
        <dbReference type="HAMAP-Rule" id="MF_01263"/>
    </source>
</evidence>
<comment type="catalytic activity">
    <reaction evidence="11">
        <text>a tRNA with a 3' CCA end + 2 CTP + ATP = a tRNA with a 3' CCACCA end + 3 diphosphate</text>
        <dbReference type="Rhea" id="RHEA:76235"/>
        <dbReference type="Rhea" id="RHEA-COMP:10468"/>
        <dbReference type="Rhea" id="RHEA-COMP:18655"/>
        <dbReference type="ChEBI" id="CHEBI:30616"/>
        <dbReference type="ChEBI" id="CHEBI:33019"/>
        <dbReference type="ChEBI" id="CHEBI:37563"/>
        <dbReference type="ChEBI" id="CHEBI:83071"/>
        <dbReference type="ChEBI" id="CHEBI:195187"/>
    </reaction>
</comment>
<evidence type="ECO:0000313" key="17">
    <source>
        <dbReference type="Proteomes" id="UP000069912"/>
    </source>
</evidence>
<dbReference type="Gene3D" id="3.30.460.10">
    <property type="entry name" value="Beta Polymerase, domain 2"/>
    <property type="match status" value="1"/>
</dbReference>
<organism evidence="15 17">
    <name type="scientific">Aerococcus sanguinicola</name>
    <dbReference type="NCBI Taxonomy" id="119206"/>
    <lineage>
        <taxon>Bacteria</taxon>
        <taxon>Bacillati</taxon>
        <taxon>Bacillota</taxon>
        <taxon>Bacilli</taxon>
        <taxon>Lactobacillales</taxon>
        <taxon>Aerococcaceae</taxon>
        <taxon>Aerococcus</taxon>
    </lineage>
</organism>
<dbReference type="GO" id="GO:0000287">
    <property type="term" value="F:magnesium ion binding"/>
    <property type="evidence" value="ECO:0007669"/>
    <property type="project" value="UniProtKB-UniRule"/>
</dbReference>
<keyword evidence="17" id="KW-1185">Reference proteome</keyword>
<dbReference type="Pfam" id="PF01743">
    <property type="entry name" value="PolyA_pol"/>
    <property type="match status" value="1"/>
</dbReference>
<keyword evidence="5 11" id="KW-0479">Metal-binding</keyword>
<feature type="binding site" evidence="11">
    <location>
        <position position="156"/>
    </location>
    <ligand>
        <name>ATP</name>
        <dbReference type="ChEBI" id="CHEBI:30616"/>
    </ligand>
</feature>
<dbReference type="GO" id="GO:0042245">
    <property type="term" value="P:RNA repair"/>
    <property type="evidence" value="ECO:0007669"/>
    <property type="project" value="UniProtKB-KW"/>
</dbReference>
<evidence type="ECO:0000313" key="16">
    <source>
        <dbReference type="EMBL" id="PKZ20502.1"/>
    </source>
</evidence>
<evidence type="ECO:0000259" key="13">
    <source>
        <dbReference type="Pfam" id="PF12627"/>
    </source>
</evidence>
<keyword evidence="3 11" id="KW-0819">tRNA processing</keyword>
<dbReference type="InterPro" id="IPR043519">
    <property type="entry name" value="NT_sf"/>
</dbReference>
<keyword evidence="8 11" id="KW-0067">ATP-binding</keyword>
<evidence type="ECO:0000256" key="3">
    <source>
        <dbReference type="ARBA" id="ARBA00022694"/>
    </source>
</evidence>
<feature type="binding site" evidence="11">
    <location>
        <position position="162"/>
    </location>
    <ligand>
        <name>CTP</name>
        <dbReference type="ChEBI" id="CHEBI:37563"/>
    </ligand>
</feature>
<evidence type="ECO:0000259" key="12">
    <source>
        <dbReference type="Pfam" id="PF01743"/>
    </source>
</evidence>
<evidence type="ECO:0000313" key="18">
    <source>
        <dbReference type="Proteomes" id="UP000234239"/>
    </source>
</evidence>
<feature type="domain" description="CCA-adding enzyme C-terminal" evidence="14">
    <location>
        <begin position="271"/>
        <end position="410"/>
    </location>
</feature>
<dbReference type="EMBL" id="PKGY01000008">
    <property type="protein sequence ID" value="PKZ20502.1"/>
    <property type="molecule type" value="Genomic_DNA"/>
</dbReference>
<feature type="binding site" evidence="11">
    <location>
        <position position="29"/>
    </location>
    <ligand>
        <name>CTP</name>
        <dbReference type="ChEBI" id="CHEBI:37563"/>
    </ligand>
</feature>
<evidence type="ECO:0000259" key="14">
    <source>
        <dbReference type="Pfam" id="PF13735"/>
    </source>
</evidence>
<evidence type="ECO:0000256" key="10">
    <source>
        <dbReference type="ARBA" id="ARBA00022884"/>
    </source>
</evidence>
<feature type="binding site" evidence="11">
    <location>
        <position position="32"/>
    </location>
    <ligand>
        <name>ATP</name>
        <dbReference type="ChEBI" id="CHEBI:30616"/>
    </ligand>
</feature>
<dbReference type="CDD" id="cd05398">
    <property type="entry name" value="NT_ClassII-CCAase"/>
    <property type="match status" value="1"/>
</dbReference>
<feature type="binding site" evidence="11">
    <location>
        <position position="165"/>
    </location>
    <ligand>
        <name>CTP</name>
        <dbReference type="ChEBI" id="CHEBI:37563"/>
    </ligand>
</feature>
<evidence type="ECO:0000313" key="15">
    <source>
        <dbReference type="EMBL" id="AMB93440.1"/>
    </source>
</evidence>
<feature type="binding site" evidence="11">
    <location>
        <position position="44"/>
    </location>
    <ligand>
        <name>Mg(2+)</name>
        <dbReference type="ChEBI" id="CHEBI:18420"/>
    </ligand>
</feature>
<dbReference type="KEGG" id="asan:AWM72_01110"/>
<reference evidence="16 18" key="3">
    <citation type="submission" date="2017-12" db="EMBL/GenBank/DDBJ databases">
        <title>Phylogenetic diversity of female urinary microbiome.</title>
        <authorList>
            <person name="Thomas-White K."/>
            <person name="Wolfe A.J."/>
        </authorList>
    </citation>
    <scope>NUCLEOTIDE SEQUENCE [LARGE SCALE GENOMIC DNA]</scope>
    <source>
        <strain evidence="16 18">UMB0139</strain>
    </source>
</reference>
<dbReference type="OrthoDB" id="9805698at2"/>
<keyword evidence="7 11" id="KW-0692">RNA repair</keyword>
<dbReference type="Pfam" id="PF12627">
    <property type="entry name" value="PolyA_pol_RNAbd"/>
    <property type="match status" value="1"/>
</dbReference>
<comment type="miscellaneous">
    <text evidence="11">A single active site specifically recognizes both ATP and CTP and is responsible for their addition.</text>
</comment>
<dbReference type="RefSeq" id="WP_067971887.1">
    <property type="nucleotide sequence ID" value="NZ_CAJHKM010000007.1"/>
</dbReference>
<dbReference type="HAMAP" id="MF_01263">
    <property type="entry name" value="CCA_bact_type3"/>
    <property type="match status" value="1"/>
</dbReference>
<feature type="binding site" evidence="11">
    <location>
        <position position="156"/>
    </location>
    <ligand>
        <name>CTP</name>
        <dbReference type="ChEBI" id="CHEBI:37563"/>
    </ligand>
</feature>
<dbReference type="Pfam" id="PF13735">
    <property type="entry name" value="tRNA_NucTran2_2"/>
    <property type="match status" value="1"/>
</dbReference>
<dbReference type="SUPFAM" id="SSF81301">
    <property type="entry name" value="Nucleotidyltransferase"/>
    <property type="match status" value="1"/>
</dbReference>
<feature type="binding site" evidence="11">
    <location>
        <position position="165"/>
    </location>
    <ligand>
        <name>ATP</name>
        <dbReference type="ChEBI" id="CHEBI:30616"/>
    </ligand>
</feature>
<protein>
    <recommendedName>
        <fullName evidence="11">CCA-adding enzyme</fullName>
        <ecNumber evidence="11">2.7.7.72</ecNumber>
    </recommendedName>
    <alternativeName>
        <fullName evidence="11">CCA tRNA nucleotidyltransferase</fullName>
    </alternativeName>
    <alternativeName>
        <fullName evidence="11">tRNA CCA-pyrophosphorylase</fullName>
    </alternativeName>
    <alternativeName>
        <fullName evidence="11">tRNA adenylyl-/cytidylyl- transferase</fullName>
    </alternativeName>
    <alternativeName>
        <fullName evidence="11">tRNA nucleotidyltransferase</fullName>
    </alternativeName>
    <alternativeName>
        <fullName evidence="11">tRNA-NT</fullName>
    </alternativeName>
</protein>
<dbReference type="EC" id="2.7.7.72" evidence="11"/>
<dbReference type="GO" id="GO:0005524">
    <property type="term" value="F:ATP binding"/>
    <property type="evidence" value="ECO:0007669"/>
    <property type="project" value="UniProtKB-UniRule"/>
</dbReference>
<feature type="binding site" evidence="11">
    <location>
        <position position="32"/>
    </location>
    <ligand>
        <name>CTP</name>
        <dbReference type="ChEBI" id="CHEBI:37563"/>
    </ligand>
</feature>
<feature type="binding site" evidence="11">
    <location>
        <position position="159"/>
    </location>
    <ligand>
        <name>ATP</name>
        <dbReference type="ChEBI" id="CHEBI:30616"/>
    </ligand>
</feature>
<sequence length="421" mass="47264">MIQDPVFQQALPVLKALEAAGYEAYFVGGAIRDALLGLPIHDVDIATSAYPQEVQDVFPKHFDVGLEHGTVMAWYEGETYEITTFRTESGYQDYRRPDKVEFVQSLEEDLLRRDFTMNALAMASDGQIIDYFNGQEAIKEGRIEAVGVAHERFHEDALRMMRAVRFASQLDFEIAEETSRALKTNAPLLEKIAIERILVEMNKLWQGKNWQKGLAQMLEADLWAYCPYLERQVLETMLKLLASSPFADSDMAWAFYLYLDLGAGADRQAYNQASHQLARAWKMSKREDQHIAGLAYALAVRQGLSVWDADSLYALGFDLAWQLEQTLAQEEAEGSLLSQRFSPANLAACQANWQALPIHSLKDLAVNGSDLIQAFHPAEGAQIGRWLGTLEAAVLAGQVTNDKASLLAWLKEEIATEEEHL</sequence>
<comment type="similarity">
    <text evidence="11">Belongs to the tRNA nucleotidyltransferase/poly(A) polymerase family. Bacterial CCA-adding enzyme type 3 subfamily.</text>
</comment>
<dbReference type="GO" id="GO:0001680">
    <property type="term" value="P:tRNA 3'-terminal CCA addition"/>
    <property type="evidence" value="ECO:0007669"/>
    <property type="project" value="UniProtKB-UniRule"/>
</dbReference>
<name>A0A0X8F9U3_9LACT</name>
<feature type="binding site" evidence="11">
    <location>
        <position position="42"/>
    </location>
    <ligand>
        <name>Mg(2+)</name>
        <dbReference type="ChEBI" id="CHEBI:18420"/>
    </ligand>
</feature>
<comment type="catalytic activity">
    <reaction evidence="11">
        <text>a tRNA precursor + 2 CTP + ATP = a tRNA with a 3' CCA end + 3 diphosphate</text>
        <dbReference type="Rhea" id="RHEA:14433"/>
        <dbReference type="Rhea" id="RHEA-COMP:10465"/>
        <dbReference type="Rhea" id="RHEA-COMP:10468"/>
        <dbReference type="ChEBI" id="CHEBI:30616"/>
        <dbReference type="ChEBI" id="CHEBI:33019"/>
        <dbReference type="ChEBI" id="CHEBI:37563"/>
        <dbReference type="ChEBI" id="CHEBI:74896"/>
        <dbReference type="ChEBI" id="CHEBI:83071"/>
        <dbReference type="EC" id="2.7.7.72"/>
    </reaction>
</comment>
<keyword evidence="9 11" id="KW-0460">Magnesium</keyword>
<dbReference type="InterPro" id="IPR002646">
    <property type="entry name" value="PolA_pol_head_dom"/>
</dbReference>
<feature type="binding site" evidence="11">
    <location>
        <position position="29"/>
    </location>
    <ligand>
        <name>ATP</name>
        <dbReference type="ChEBI" id="CHEBI:30616"/>
    </ligand>
</feature>
<evidence type="ECO:0000256" key="7">
    <source>
        <dbReference type="ARBA" id="ARBA00022800"/>
    </source>
</evidence>
<feature type="binding site" evidence="11">
    <location>
        <position position="159"/>
    </location>
    <ligand>
        <name>CTP</name>
        <dbReference type="ChEBI" id="CHEBI:37563"/>
    </ligand>
</feature>
<reference evidence="15 17" key="1">
    <citation type="journal article" date="2016" name="Genome Announc.">
        <title>Complete Genome Sequences of Aerococcus christensenii CCUG 28831T, Aerococcus sanguinicola CCUG 43001T, Aerococcus urinae CCUG 36881T, Aerococcus urinaeequi CCUG 28094T, Aerococcus urinaehominis CCUG 42038 BT, and Aerococcus viridans CCUG 4311T.</title>
        <authorList>
            <person name="Carkaci D."/>
            <person name="Dargis R."/>
            <person name="Nielsen X.C."/>
            <person name="Skovgaard O."/>
            <person name="Fuursted K."/>
            <person name="Christensen J.J."/>
        </authorList>
    </citation>
    <scope>NUCLEOTIDE SEQUENCE [LARGE SCALE GENOMIC DNA]</scope>
    <source>
        <strain evidence="15 17">CCUG43001</strain>
    </source>
</reference>
<feature type="binding site" evidence="11">
    <location>
        <position position="113"/>
    </location>
    <ligand>
        <name>CTP</name>
        <dbReference type="ChEBI" id="CHEBI:37563"/>
    </ligand>
</feature>
<comment type="cofactor">
    <cofactor evidence="1 11">
        <name>Mg(2+)</name>
        <dbReference type="ChEBI" id="CHEBI:18420"/>
    </cofactor>
</comment>
<keyword evidence="2 11" id="KW-0808">Transferase</keyword>
<dbReference type="Proteomes" id="UP000234239">
    <property type="component" value="Unassembled WGS sequence"/>
</dbReference>
<dbReference type="Proteomes" id="UP000069912">
    <property type="component" value="Chromosome"/>
</dbReference>
<evidence type="ECO:0000256" key="4">
    <source>
        <dbReference type="ARBA" id="ARBA00022695"/>
    </source>
</evidence>
<evidence type="ECO:0000256" key="9">
    <source>
        <dbReference type="ARBA" id="ARBA00022842"/>
    </source>
</evidence>
<gene>
    <name evidence="11" type="primary">cca</name>
    <name evidence="15" type="ORF">AWM72_01110</name>
    <name evidence="16" type="ORF">CYJ28_09815</name>
</gene>
<dbReference type="Gene3D" id="1.10.246.80">
    <property type="match status" value="1"/>
</dbReference>
<evidence type="ECO:0000256" key="2">
    <source>
        <dbReference type="ARBA" id="ARBA00022679"/>
    </source>
</evidence>
<evidence type="ECO:0000256" key="1">
    <source>
        <dbReference type="ARBA" id="ARBA00001946"/>
    </source>
</evidence>
<dbReference type="Gene3D" id="1.10.3090.10">
    <property type="entry name" value="cca-adding enzyme, domain 2"/>
    <property type="match status" value="1"/>
</dbReference>
<dbReference type="InterPro" id="IPR023068">
    <property type="entry name" value="CCA-adding_enz_firmicutes"/>
</dbReference>
<keyword evidence="10 11" id="KW-0694">RNA-binding</keyword>
<feature type="binding site" evidence="11">
    <location>
        <position position="113"/>
    </location>
    <ligand>
        <name>ATP</name>
        <dbReference type="ChEBI" id="CHEBI:30616"/>
    </ligand>
</feature>
<dbReference type="GO" id="GO:0000049">
    <property type="term" value="F:tRNA binding"/>
    <property type="evidence" value="ECO:0007669"/>
    <property type="project" value="UniProtKB-UniRule"/>
</dbReference>
<proteinExistence type="inferred from homology"/>
<dbReference type="InterPro" id="IPR032810">
    <property type="entry name" value="CCA-adding_enz_C"/>
</dbReference>
<dbReference type="SUPFAM" id="SSF81891">
    <property type="entry name" value="Poly A polymerase C-terminal region-like"/>
    <property type="match status" value="1"/>
</dbReference>
<comment type="subunit">
    <text evidence="11">Homodimer.</text>
</comment>